<organism evidence="1 2">
    <name type="scientific">Meloidogyne floridensis</name>
    <dbReference type="NCBI Taxonomy" id="298350"/>
    <lineage>
        <taxon>Eukaryota</taxon>
        <taxon>Metazoa</taxon>
        <taxon>Ecdysozoa</taxon>
        <taxon>Nematoda</taxon>
        <taxon>Chromadorea</taxon>
        <taxon>Rhabditida</taxon>
        <taxon>Tylenchina</taxon>
        <taxon>Tylenchomorpha</taxon>
        <taxon>Tylenchoidea</taxon>
        <taxon>Meloidogynidae</taxon>
        <taxon>Meloidogyninae</taxon>
        <taxon>Meloidogyne</taxon>
    </lineage>
</organism>
<reference evidence="2" key="1">
    <citation type="submission" date="2022-11" db="UniProtKB">
        <authorList>
            <consortium name="WormBaseParasite"/>
        </authorList>
    </citation>
    <scope>IDENTIFICATION</scope>
</reference>
<evidence type="ECO:0000313" key="2">
    <source>
        <dbReference type="WBParaSite" id="scf7180000420596.g5517"/>
    </source>
</evidence>
<sequence length="109" mass="12562">MNLEKGIELKNKLKNTSSNDDFQLPKNKDSKKYKNNIKKQLIKRACEATTGIIGICDFGFPLNCYSLSTALGIFSIELFAYSILDEDFDEFVGKWPSNIYFYNNEEIKE</sequence>
<dbReference type="Proteomes" id="UP000887560">
    <property type="component" value="Unplaced"/>
</dbReference>
<name>A0A915NV72_9BILA</name>
<dbReference type="WBParaSite" id="scf7180000420596.g5517">
    <property type="protein sequence ID" value="scf7180000420596.g5517"/>
    <property type="gene ID" value="scf7180000420596.g5517"/>
</dbReference>
<evidence type="ECO:0000313" key="1">
    <source>
        <dbReference type="Proteomes" id="UP000887560"/>
    </source>
</evidence>
<proteinExistence type="predicted"/>
<keyword evidence="1" id="KW-1185">Reference proteome</keyword>
<dbReference type="AlphaFoldDB" id="A0A915NV72"/>
<protein>
    <submittedName>
        <fullName evidence="2">Uncharacterized protein</fullName>
    </submittedName>
</protein>
<accession>A0A915NV72</accession>